<dbReference type="InterPro" id="IPR051320">
    <property type="entry name" value="Viral_Replic_Matur_Polypro"/>
</dbReference>
<organism evidence="1 2">
    <name type="scientific">Nephila pilipes</name>
    <name type="common">Giant wood spider</name>
    <name type="synonym">Nephila maculata</name>
    <dbReference type="NCBI Taxonomy" id="299642"/>
    <lineage>
        <taxon>Eukaryota</taxon>
        <taxon>Metazoa</taxon>
        <taxon>Ecdysozoa</taxon>
        <taxon>Arthropoda</taxon>
        <taxon>Chelicerata</taxon>
        <taxon>Arachnida</taxon>
        <taxon>Araneae</taxon>
        <taxon>Araneomorphae</taxon>
        <taxon>Entelegynae</taxon>
        <taxon>Araneoidea</taxon>
        <taxon>Nephilidae</taxon>
        <taxon>Nephila</taxon>
    </lineage>
</organism>
<dbReference type="OrthoDB" id="6426130at2759"/>
<evidence type="ECO:0000313" key="1">
    <source>
        <dbReference type="EMBL" id="GFU00155.1"/>
    </source>
</evidence>
<dbReference type="SUPFAM" id="SSF56672">
    <property type="entry name" value="DNA/RNA polymerases"/>
    <property type="match status" value="1"/>
</dbReference>
<gene>
    <name evidence="1" type="primary">pol_2772</name>
    <name evidence="1" type="ORF">NPIL_113091</name>
</gene>
<protein>
    <submittedName>
        <fullName evidence="1">Retrovirus-related Pol polyprotein from transposon 297</fullName>
    </submittedName>
</protein>
<reference evidence="1" key="1">
    <citation type="submission" date="2020-08" db="EMBL/GenBank/DDBJ databases">
        <title>Multicomponent nature underlies the extraordinary mechanical properties of spider dragline silk.</title>
        <authorList>
            <person name="Kono N."/>
            <person name="Nakamura H."/>
            <person name="Mori M."/>
            <person name="Yoshida Y."/>
            <person name="Ohtoshi R."/>
            <person name="Malay A.D."/>
            <person name="Moran D.A.P."/>
            <person name="Tomita M."/>
            <person name="Numata K."/>
            <person name="Arakawa K."/>
        </authorList>
    </citation>
    <scope>NUCLEOTIDE SEQUENCE</scope>
</reference>
<dbReference type="EMBL" id="BMAW01027065">
    <property type="protein sequence ID" value="GFU00155.1"/>
    <property type="molecule type" value="Genomic_DNA"/>
</dbReference>
<dbReference type="PANTHER" id="PTHR33064:SF37">
    <property type="entry name" value="RIBONUCLEASE H"/>
    <property type="match status" value="1"/>
</dbReference>
<accession>A0A8X6U7I2</accession>
<dbReference type="PANTHER" id="PTHR33064">
    <property type="entry name" value="POL PROTEIN"/>
    <property type="match status" value="1"/>
</dbReference>
<dbReference type="GO" id="GO:0071897">
    <property type="term" value="P:DNA biosynthetic process"/>
    <property type="evidence" value="ECO:0007669"/>
    <property type="project" value="UniProtKB-ARBA"/>
</dbReference>
<keyword evidence="2" id="KW-1185">Reference proteome</keyword>
<proteinExistence type="predicted"/>
<dbReference type="InterPro" id="IPR043502">
    <property type="entry name" value="DNA/RNA_pol_sf"/>
</dbReference>
<dbReference type="InterPro" id="IPR043128">
    <property type="entry name" value="Rev_trsase/Diguanyl_cyclase"/>
</dbReference>
<dbReference type="Proteomes" id="UP000887013">
    <property type="component" value="Unassembled WGS sequence"/>
</dbReference>
<dbReference type="Gene3D" id="3.30.70.270">
    <property type="match status" value="1"/>
</dbReference>
<comment type="caution">
    <text evidence="1">The sequence shown here is derived from an EMBL/GenBank/DDBJ whole genome shotgun (WGS) entry which is preliminary data.</text>
</comment>
<evidence type="ECO:0000313" key="2">
    <source>
        <dbReference type="Proteomes" id="UP000887013"/>
    </source>
</evidence>
<dbReference type="AlphaFoldDB" id="A0A8X6U7I2"/>
<sequence length="107" mass="11840">MPEKVATITNSPKPETVKELRHFLAISNFYRRFIPHTARTQAVLNSYKKGAKRNGRTPILWSEDSTATFGKGKRDLAEATTLYYTVADALLLNTAVGAAFHQQGSKG</sequence>
<name>A0A8X6U7I2_NEPPI</name>